<comment type="caution">
    <text evidence="2">The sequence shown here is derived from an EMBL/GenBank/DDBJ whole genome shotgun (WGS) entry which is preliminary data.</text>
</comment>
<dbReference type="PANTHER" id="PTHR43433">
    <property type="entry name" value="HYDROLASE, ALPHA/BETA FOLD FAMILY PROTEIN"/>
    <property type="match status" value="1"/>
</dbReference>
<evidence type="ECO:0000313" key="2">
    <source>
        <dbReference type="EMBL" id="RIH85384.1"/>
    </source>
</evidence>
<name>A0A399EKX3_9DEIN</name>
<dbReference type="SUPFAM" id="SSF53474">
    <property type="entry name" value="alpha/beta-Hydrolases"/>
    <property type="match status" value="1"/>
</dbReference>
<protein>
    <submittedName>
        <fullName evidence="2">3-oxoadipate enol-lactonase 2</fullName>
        <ecNumber evidence="2">3.1.1.24</ecNumber>
    </submittedName>
</protein>
<dbReference type="RefSeq" id="WP_275052660.1">
    <property type="nucleotide sequence ID" value="NZ_QWLA01000043.1"/>
</dbReference>
<dbReference type="EMBL" id="QWLA01000043">
    <property type="protein sequence ID" value="RIH85384.1"/>
    <property type="molecule type" value="Genomic_DNA"/>
</dbReference>
<evidence type="ECO:0000313" key="3">
    <source>
        <dbReference type="Proteomes" id="UP000265341"/>
    </source>
</evidence>
<sequence length="1487" mass="155767">MASFAHVNGLTLHYRLEGRGDAVLVFINSLGSDLRIWDSLAAELAPHFRVLRYDKRGHGLSDAPPAPYALRDHTQDLQALLEHLGIPRAILVGISVGGLIALDFALACPERVEALVLCDTGARIGSEASWDERIAAIRQNSLAEVARSVIERWFTPAFFTRQPAQARGYYNMLSRTPPEGYIGTCMALREADLRAELGNIRARTLVLCGADAPPQVLVSGPASHEVRRWGLSRLEGLPPGSYRLSPLPLRDARYDYRAAPLEVERLEAGGGARAVVRYQPVSGALALAVSAPAGSAVNALVSGPSGTFTVRESTTLPHLEPGLYTLAAGPVPCGDYQCTARVEGAPAQVAPGQTAGMRLAYGYASANLQVALEGVTHGDVRLAGPGGFEAAVETSATLRDLPPGAYTLTPRPVRQGGYTFVAEAVAVELEAGQTAQARVAYAPSTARLRLRVEGSERGGVLGRVLRGGEALASFGAAGGEWELAPGRYSVQPLGYAEGDFLYEAAPQEVTLEAGRTTEAVVRFAPASAVLEFSAAGLPAGVGAQAWLRGPGGFEQALPSGRKLVGLEPGAYTFTAAAVKVGDYAYAPRPAEARLALDAGGRYDLAVEYVRQEGTVRLSLEGLPPGAAARVVAELDAGGRYDLAPGVNPALPTGAYRLQAEGLSHGGFAYLPQLEPPAFALEPGQTAEVRVRYVRQSGTLELGVEGLEAGDLELEGPMGLRLERSGRYPLPPGDYRLLARAVRQGGFTYAAALEPAAFQLAVGQTVTVRAVYAPVTARLEVSVGGVGGATPISLAGPASWALEGAGVVEDLPPGDYTLTPLEVVRQEPTPYGLASFAYRAPPQALRLEAGQTTRASVAYTRQQGDVELSVSGLPAGVSASLRLQGAGLDYAFAGGLLEGLPAAEYRLTPAAVKAGPYAYTAEAQTFRLEPGERESLVVRYAAQSGALAVEVEGPSPMPTPSVRVLREGREVATLQGSATLPDLAPGAYTLQPLTLRDEGGFDYAAEGATVEVAAGQTARARVHYVKLAGTVRLSLAGSPTGQVTLEGPRGYVWSASGSYEIPSGSYRASAPGFTEGGFSYQGTVSPTEFSLAPGAVVELGARWRKVAGRFRFTVSGLPQGAAAAVALSGPSPYSANLPGGVTATPDLLPGSYRLTTPDLLVGGYTYRASGNAGAYTLADGEVKEVGLAYAPVSGRLRVVTSGLPSAPAYAVSGPASLWVSAADQSFDDLPPGTYTANPPTLEADAGGGARYRYTPSGSFSAVVSAGQTARIDVAYAASGSVVLEISRSSANAPVDVTFAGERYTAPGRYVVNYLAPGVYPLDARATSNRGIAFYPSGPAQVEVRGGATASVSVSYAPENKAVLDLEIVKNYSGSDPRFKDGTPPALKLLQGGVAVYTELKPGTYALALTPGLAYALDRPQGYQHMFAEERTGTLGRYIHRYYWRLHAVGGLPLDSPAAGEVYPARAEWRGVYCRWRQWGLIFEGCWEQ</sequence>
<reference evidence="2 3" key="1">
    <citation type="submission" date="2018-08" db="EMBL/GenBank/DDBJ databases">
        <title>Meiothermus roseus NBRC 110900 genome sequencing project.</title>
        <authorList>
            <person name="Da Costa M.S."/>
            <person name="Albuquerque L."/>
            <person name="Raposo P."/>
            <person name="Froufe H.J.C."/>
            <person name="Barroso C.S."/>
            <person name="Egas C."/>
        </authorList>
    </citation>
    <scope>NUCLEOTIDE SEQUENCE [LARGE SCALE GENOMIC DNA]</scope>
    <source>
        <strain evidence="2 3">NBRC 110900</strain>
    </source>
</reference>
<dbReference type="Pfam" id="PF00561">
    <property type="entry name" value="Abhydrolase_1"/>
    <property type="match status" value="1"/>
</dbReference>
<dbReference type="EC" id="3.1.1.24" evidence="2"/>
<dbReference type="GO" id="GO:0047570">
    <property type="term" value="F:3-oxoadipate enol-lactonase activity"/>
    <property type="evidence" value="ECO:0007669"/>
    <property type="project" value="UniProtKB-EC"/>
</dbReference>
<dbReference type="InterPro" id="IPR050471">
    <property type="entry name" value="AB_hydrolase"/>
</dbReference>
<accession>A0A399EKX3</accession>
<dbReference type="PRINTS" id="PR00111">
    <property type="entry name" value="ABHYDROLASE"/>
</dbReference>
<dbReference type="Gene3D" id="3.40.50.1820">
    <property type="entry name" value="alpha/beta hydrolase"/>
    <property type="match status" value="1"/>
</dbReference>
<proteinExistence type="predicted"/>
<dbReference type="PANTHER" id="PTHR43433:SF5">
    <property type="entry name" value="AB HYDROLASE-1 DOMAIN-CONTAINING PROTEIN"/>
    <property type="match status" value="1"/>
</dbReference>
<dbReference type="Proteomes" id="UP000265341">
    <property type="component" value="Unassembled WGS sequence"/>
</dbReference>
<dbReference type="InterPro" id="IPR029058">
    <property type="entry name" value="AB_hydrolase_fold"/>
</dbReference>
<keyword evidence="2" id="KW-0378">Hydrolase</keyword>
<organism evidence="2 3">
    <name type="scientific">Calidithermus roseus</name>
    <dbReference type="NCBI Taxonomy" id="1644118"/>
    <lineage>
        <taxon>Bacteria</taxon>
        <taxon>Thermotogati</taxon>
        <taxon>Deinococcota</taxon>
        <taxon>Deinococci</taxon>
        <taxon>Thermales</taxon>
        <taxon>Thermaceae</taxon>
        <taxon>Calidithermus</taxon>
    </lineage>
</organism>
<evidence type="ECO:0000259" key="1">
    <source>
        <dbReference type="Pfam" id="PF00561"/>
    </source>
</evidence>
<feature type="domain" description="AB hydrolase-1" evidence="1">
    <location>
        <begin position="23"/>
        <end position="132"/>
    </location>
</feature>
<keyword evidence="3" id="KW-1185">Reference proteome</keyword>
<gene>
    <name evidence="2" type="primary">catD_3</name>
    <name evidence="2" type="ORF">Mrose_02256</name>
</gene>
<dbReference type="InterPro" id="IPR000073">
    <property type="entry name" value="AB_hydrolase_1"/>
</dbReference>